<reference evidence="1" key="2">
    <citation type="submission" date="2020-09" db="EMBL/GenBank/DDBJ databases">
        <authorList>
            <person name="Sun Q."/>
            <person name="Kim S."/>
        </authorList>
    </citation>
    <scope>NUCLEOTIDE SEQUENCE</scope>
    <source>
        <strain evidence="1">KCTC 32501</strain>
    </source>
</reference>
<evidence type="ECO:0000313" key="2">
    <source>
        <dbReference type="Proteomes" id="UP000614287"/>
    </source>
</evidence>
<gene>
    <name evidence="1" type="ORF">GCM10009007_19290</name>
</gene>
<dbReference type="EMBL" id="BMZG01000012">
    <property type="protein sequence ID" value="GHA78416.1"/>
    <property type="molecule type" value="Genomic_DNA"/>
</dbReference>
<keyword evidence="2" id="KW-1185">Reference proteome</keyword>
<accession>A0A8J3CIJ7</accession>
<comment type="caution">
    <text evidence="1">The sequence shown here is derived from an EMBL/GenBank/DDBJ whole genome shotgun (WGS) entry which is preliminary data.</text>
</comment>
<dbReference type="Proteomes" id="UP000614287">
    <property type="component" value="Unassembled WGS sequence"/>
</dbReference>
<evidence type="ECO:0000313" key="1">
    <source>
        <dbReference type="EMBL" id="GHA78416.1"/>
    </source>
</evidence>
<organism evidence="1 2">
    <name type="scientific">Formosimonas limnophila</name>
    <dbReference type="NCBI Taxonomy" id="1384487"/>
    <lineage>
        <taxon>Bacteria</taxon>
        <taxon>Pseudomonadati</taxon>
        <taxon>Pseudomonadota</taxon>
        <taxon>Betaproteobacteria</taxon>
        <taxon>Burkholderiales</taxon>
        <taxon>Burkholderiaceae</taxon>
        <taxon>Formosimonas</taxon>
    </lineage>
</organism>
<dbReference type="RefSeq" id="WP_189493763.1">
    <property type="nucleotide sequence ID" value="NZ_BMZG01000012.1"/>
</dbReference>
<name>A0A8J3CIJ7_9BURK</name>
<reference evidence="1" key="1">
    <citation type="journal article" date="2014" name="Int. J. Syst. Evol. Microbiol.">
        <title>Complete genome sequence of Corynebacterium casei LMG S-19264T (=DSM 44701T), isolated from a smear-ripened cheese.</title>
        <authorList>
            <consortium name="US DOE Joint Genome Institute (JGI-PGF)"/>
            <person name="Walter F."/>
            <person name="Albersmeier A."/>
            <person name="Kalinowski J."/>
            <person name="Ruckert C."/>
        </authorList>
    </citation>
    <scope>NUCLEOTIDE SEQUENCE</scope>
    <source>
        <strain evidence="1">KCTC 32501</strain>
    </source>
</reference>
<sequence length="301" mass="33397">MDIQLSNGQWLRADLTPCVTLRTDLSPVPATLEVVVRLDDKLAPLLAEGQTITAGYEHAAYTIIHNRRMADGAQVQGNRLMGFHKIIALLESCHKVAFIRNAAIIKENAPLTDIYRAAGATCSISSDIRVKRFYCYVGQAPSFAIARALQEEAAALFWTGSQVRVQRLAEMFKTEPVERLPVDTTQTLTSQFLERHGAPSYFSAKDDASLANSRNKGNRSAQFYLSADQQMLNNLSTFLLQKKVWTTRYNPKIAAGHLIDVAGKNHVVITAAHQRIQGGHGLQVTDRSRFWLGELYTGARV</sequence>
<protein>
    <submittedName>
        <fullName evidence="1">Uncharacterized protein</fullName>
    </submittedName>
</protein>
<dbReference type="AlphaFoldDB" id="A0A8J3CIJ7"/>
<proteinExistence type="predicted"/>